<evidence type="ECO:0000313" key="2">
    <source>
        <dbReference type="EMBL" id="SFO77709.1"/>
    </source>
</evidence>
<name>A0A1I5JY83_9GAMM</name>
<dbReference type="OrthoDB" id="5915482at2"/>
<feature type="transmembrane region" description="Helical" evidence="1">
    <location>
        <begin position="170"/>
        <end position="190"/>
    </location>
</feature>
<accession>A0A1I5JY83</accession>
<evidence type="ECO:0000256" key="1">
    <source>
        <dbReference type="SAM" id="Phobius"/>
    </source>
</evidence>
<keyword evidence="1" id="KW-1133">Transmembrane helix</keyword>
<feature type="transmembrane region" description="Helical" evidence="1">
    <location>
        <begin position="108"/>
        <end position="129"/>
    </location>
</feature>
<sequence length="224" mass="23737">MYDVISTVTMAGLLGAQLVLTLVLLKGDICPGQRGRLHKAFWFLVAGWAIVTPFSSFSALPFIALGIFSLRSKSGKTRQSGPIPVLHLANGFAVLAVLMAAVEQGLTTGLLMLSQVLLVGAVTAHYLLVKARSRLQAFHRILPVVGIFAAMMMALMLAVSSAMLPDQESAALVSTILTSLGLVLLGVCIWAMHLMRQTPPHVAQLGVAFCVLLSASTIAIAPFM</sequence>
<feature type="transmembrane region" description="Helical" evidence="1">
    <location>
        <begin position="43"/>
        <end position="70"/>
    </location>
</feature>
<feature type="transmembrane region" description="Helical" evidence="1">
    <location>
        <begin position="82"/>
        <end position="102"/>
    </location>
</feature>
<evidence type="ECO:0000313" key="3">
    <source>
        <dbReference type="Proteomes" id="UP000182692"/>
    </source>
</evidence>
<gene>
    <name evidence="2" type="ORF">SAMN03084138_00413</name>
</gene>
<dbReference type="GeneID" id="35873090"/>
<organism evidence="2 3">
    <name type="scientific">Enterovibrio norvegicus DSM 15893</name>
    <dbReference type="NCBI Taxonomy" id="1121869"/>
    <lineage>
        <taxon>Bacteria</taxon>
        <taxon>Pseudomonadati</taxon>
        <taxon>Pseudomonadota</taxon>
        <taxon>Gammaproteobacteria</taxon>
        <taxon>Vibrionales</taxon>
        <taxon>Vibrionaceae</taxon>
        <taxon>Enterovibrio</taxon>
    </lineage>
</organism>
<dbReference type="AlphaFoldDB" id="A0A1I5JY83"/>
<dbReference type="RefSeq" id="WP_074925082.1">
    <property type="nucleotide sequence ID" value="NZ_FOWR01000002.1"/>
</dbReference>
<protein>
    <submittedName>
        <fullName evidence="2">Uncharacterized protein</fullName>
    </submittedName>
</protein>
<reference evidence="2 3" key="1">
    <citation type="submission" date="2016-10" db="EMBL/GenBank/DDBJ databases">
        <authorList>
            <person name="de Groot N.N."/>
        </authorList>
    </citation>
    <scope>NUCLEOTIDE SEQUENCE [LARGE SCALE GENOMIC DNA]</scope>
    <source>
        <strain evidence="2 3">DSM 15893</strain>
    </source>
</reference>
<dbReference type="STRING" id="1121869.SAMN03084138_00413"/>
<dbReference type="EMBL" id="FOWR01000002">
    <property type="protein sequence ID" value="SFO77709.1"/>
    <property type="molecule type" value="Genomic_DNA"/>
</dbReference>
<dbReference type="Proteomes" id="UP000182692">
    <property type="component" value="Unassembled WGS sequence"/>
</dbReference>
<keyword evidence="1" id="KW-0472">Membrane</keyword>
<proteinExistence type="predicted"/>
<feature type="transmembrane region" description="Helical" evidence="1">
    <location>
        <begin position="202"/>
        <end position="223"/>
    </location>
</feature>
<keyword evidence="1" id="KW-0812">Transmembrane</keyword>
<feature type="transmembrane region" description="Helical" evidence="1">
    <location>
        <begin position="141"/>
        <end position="164"/>
    </location>
</feature>